<dbReference type="InterPro" id="IPR016098">
    <property type="entry name" value="CAP/MinC_C"/>
</dbReference>
<dbReference type="InterPro" id="IPR013033">
    <property type="entry name" value="MinC"/>
</dbReference>
<evidence type="ECO:0000256" key="6">
    <source>
        <dbReference type="HAMAP-Rule" id="MF_00267"/>
    </source>
</evidence>
<evidence type="ECO:0000313" key="10">
    <source>
        <dbReference type="Proteomes" id="UP000253314"/>
    </source>
</evidence>
<keyword evidence="2 6" id="KW-0132">Cell division</keyword>
<dbReference type="OrthoDB" id="9790810at2"/>
<dbReference type="NCBIfam" id="TIGR01222">
    <property type="entry name" value="minC"/>
    <property type="match status" value="1"/>
</dbReference>
<dbReference type="HAMAP" id="MF_00267">
    <property type="entry name" value="MinC"/>
    <property type="match status" value="1"/>
</dbReference>
<dbReference type="PANTHER" id="PTHR34108">
    <property type="entry name" value="SEPTUM SITE-DETERMINING PROTEIN MINC"/>
    <property type="match status" value="1"/>
</dbReference>
<accession>A0A366Y077</accession>
<reference evidence="9 10" key="1">
    <citation type="submission" date="2018-07" db="EMBL/GenBank/DDBJ databases">
        <title>Lottiidibacillus patelloidae gen. nov., sp. nov., isolated from the intestinal tract of a marine limpet and the reclassification of B. taeanensis BH030017T, B. algicola KMM 3737T and B. hwajinpoensis SW-72T as genus Lottiidibacillus.</title>
        <authorList>
            <person name="Liu R."/>
            <person name="Huang Z."/>
        </authorList>
    </citation>
    <scope>NUCLEOTIDE SEQUENCE [LARGE SCALE GENOMIC DNA]</scope>
    <source>
        <strain evidence="9 10">BH030017</strain>
    </source>
</reference>
<evidence type="ECO:0000259" key="8">
    <source>
        <dbReference type="Pfam" id="PF22642"/>
    </source>
</evidence>
<keyword evidence="4 6" id="KW-0131">Cell cycle</keyword>
<proteinExistence type="inferred from homology"/>
<feature type="domain" description="Septum formation inhibitor MinC C-terminal" evidence="7">
    <location>
        <begin position="107"/>
        <end position="209"/>
    </location>
</feature>
<evidence type="ECO:0000256" key="2">
    <source>
        <dbReference type="ARBA" id="ARBA00022618"/>
    </source>
</evidence>
<evidence type="ECO:0000256" key="3">
    <source>
        <dbReference type="ARBA" id="ARBA00023210"/>
    </source>
</evidence>
<evidence type="ECO:0000256" key="4">
    <source>
        <dbReference type="ARBA" id="ARBA00023306"/>
    </source>
</evidence>
<comment type="similarity">
    <text evidence="1 6">Belongs to the MinC family.</text>
</comment>
<evidence type="ECO:0000313" key="9">
    <source>
        <dbReference type="EMBL" id="RBW71597.1"/>
    </source>
</evidence>
<dbReference type="Gene3D" id="3.30.160.540">
    <property type="match status" value="1"/>
</dbReference>
<organism evidence="9 10">
    <name type="scientific">Bacillus taeanensis</name>
    <dbReference type="NCBI Taxonomy" id="273032"/>
    <lineage>
        <taxon>Bacteria</taxon>
        <taxon>Bacillati</taxon>
        <taxon>Bacillota</taxon>
        <taxon>Bacilli</taxon>
        <taxon>Bacillales</taxon>
        <taxon>Bacillaceae</taxon>
        <taxon>Bacillus</taxon>
    </lineage>
</organism>
<dbReference type="GO" id="GO:0000917">
    <property type="term" value="P:division septum assembly"/>
    <property type="evidence" value="ECO:0007669"/>
    <property type="project" value="UniProtKB-KW"/>
</dbReference>
<keyword evidence="10" id="KW-1185">Reference proteome</keyword>
<dbReference type="InterPro" id="IPR036145">
    <property type="entry name" value="MinC_C_sf"/>
</dbReference>
<gene>
    <name evidence="6" type="primary">minC</name>
    <name evidence="9" type="ORF">DS031_02290</name>
</gene>
<evidence type="ECO:0000256" key="5">
    <source>
        <dbReference type="ARBA" id="ARBA00046874"/>
    </source>
</evidence>
<dbReference type="AlphaFoldDB" id="A0A366Y077"/>
<feature type="domain" description="Septum site-determining protein MinC N-terminal" evidence="8">
    <location>
        <begin position="8"/>
        <end position="85"/>
    </location>
</feature>
<evidence type="ECO:0000256" key="1">
    <source>
        <dbReference type="ARBA" id="ARBA00006291"/>
    </source>
</evidence>
<dbReference type="InterPro" id="IPR055219">
    <property type="entry name" value="MinC_N_1"/>
</dbReference>
<dbReference type="Pfam" id="PF22642">
    <property type="entry name" value="MinC_N_1"/>
    <property type="match status" value="1"/>
</dbReference>
<comment type="caution">
    <text evidence="9">The sequence shown here is derived from an EMBL/GenBank/DDBJ whole genome shotgun (WGS) entry which is preliminary data.</text>
</comment>
<dbReference type="EMBL" id="QOCW01000001">
    <property type="protein sequence ID" value="RBW71597.1"/>
    <property type="molecule type" value="Genomic_DNA"/>
</dbReference>
<comment type="function">
    <text evidence="6">Cell division inhibitor that blocks the formation of polar Z ring septums. Rapidly oscillates between the poles of the cell to destabilize FtsZ filaments that have formed before they mature into polar Z rings. Prevents FtsZ polymerization.</text>
</comment>
<evidence type="ECO:0000259" key="7">
    <source>
        <dbReference type="Pfam" id="PF03775"/>
    </source>
</evidence>
<dbReference type="GO" id="GO:1901891">
    <property type="term" value="P:regulation of cell septum assembly"/>
    <property type="evidence" value="ECO:0007669"/>
    <property type="project" value="InterPro"/>
</dbReference>
<dbReference type="PANTHER" id="PTHR34108:SF1">
    <property type="entry name" value="SEPTUM SITE-DETERMINING PROTEIN MINC"/>
    <property type="match status" value="1"/>
</dbReference>
<dbReference type="Pfam" id="PF03775">
    <property type="entry name" value="MinC_C"/>
    <property type="match status" value="1"/>
</dbReference>
<dbReference type="RefSeq" id="WP_113804299.1">
    <property type="nucleotide sequence ID" value="NZ_QOCW01000001.1"/>
</dbReference>
<sequence length="225" mass="25171">MKQKQHFVSIKGTKDGFKLILDDRCSYDILLEELDEKLSASTRNETEGRLIYVQLDVGNRYLTPDEEQEIRDLIRRKKNLVVERIDCNVITKEEADEMRRSNQIVSVAKIIRSGQVLEVHGDLLLIGDINPGGKVIASGNIYVMGVIRGIAHAGANGDTAAVIAASVMKPSQLRIASIVSRAPDQSSHKEKGNEMECAYIEKDEQHITIDRIQILPNLRPNLSRV</sequence>
<dbReference type="GO" id="GO:0000902">
    <property type="term" value="P:cell morphogenesis"/>
    <property type="evidence" value="ECO:0007669"/>
    <property type="project" value="InterPro"/>
</dbReference>
<dbReference type="Gene3D" id="2.160.20.70">
    <property type="match status" value="1"/>
</dbReference>
<comment type="subunit">
    <text evidence="5 6">Interacts with MinD and FtsZ.</text>
</comment>
<dbReference type="Proteomes" id="UP000253314">
    <property type="component" value="Unassembled WGS sequence"/>
</dbReference>
<keyword evidence="3 6" id="KW-0717">Septation</keyword>
<dbReference type="SUPFAM" id="SSF63848">
    <property type="entry name" value="Cell-division inhibitor MinC, C-terminal domain"/>
    <property type="match status" value="1"/>
</dbReference>
<name>A0A366Y077_9BACI</name>
<dbReference type="InterPro" id="IPR005526">
    <property type="entry name" value="Septum_form_inhib_MinC_C"/>
</dbReference>
<protein>
    <recommendedName>
        <fullName evidence="6">Probable septum site-determining protein MinC</fullName>
    </recommendedName>
</protein>